<gene>
    <name evidence="3" type="ORF">FGIG_12244</name>
</gene>
<reference evidence="3 4" key="1">
    <citation type="submission" date="2019-04" db="EMBL/GenBank/DDBJ databases">
        <title>Annotation for the trematode Fasciola gigantica.</title>
        <authorList>
            <person name="Choi Y.-J."/>
        </authorList>
    </citation>
    <scope>NUCLEOTIDE SEQUENCE [LARGE SCALE GENOMIC DNA]</scope>
    <source>
        <strain evidence="3">Uganda_cow_1</strain>
    </source>
</reference>
<sequence length="181" mass="20288">MFLPIYGPRATAFMTKLYKSVAICAISTSHMFHTTGQFRKKEIRYTVDKNVTTIEGVPVPSERAGHVIKLDGIGDPRDTDPISRLDLQIQPTDVRILAQFLRPDGSVLPRSVTGISLRSQGFIELQIERAQKAGLLPISISSDGTHVYEERSRHQFRVYYDSKIIGLPKAAKKAFEYSPPD</sequence>
<dbReference type="AlphaFoldDB" id="A0A504YS21"/>
<proteinExistence type="predicted"/>
<dbReference type="STRING" id="46835.A0A504YS21"/>
<comment type="caution">
    <text evidence="3">The sequence shown here is derived from an EMBL/GenBank/DDBJ whole genome shotgun (WGS) entry which is preliminary data.</text>
</comment>
<dbReference type="InterPro" id="IPR036870">
    <property type="entry name" value="Ribosomal_bS18_sf"/>
</dbReference>
<dbReference type="Pfam" id="PF01084">
    <property type="entry name" value="Ribosomal_S18"/>
    <property type="match status" value="1"/>
</dbReference>
<dbReference type="Proteomes" id="UP000316759">
    <property type="component" value="Unassembled WGS sequence"/>
</dbReference>
<evidence type="ECO:0000256" key="2">
    <source>
        <dbReference type="ARBA" id="ARBA00023274"/>
    </source>
</evidence>
<dbReference type="OrthoDB" id="10054543at2759"/>
<evidence type="ECO:0000313" key="3">
    <source>
        <dbReference type="EMBL" id="TPP64962.1"/>
    </source>
</evidence>
<accession>A0A504YS21</accession>
<dbReference type="InterPro" id="IPR001648">
    <property type="entry name" value="Ribosomal_bS18"/>
</dbReference>
<dbReference type="PANTHER" id="PTHR13479:SF66">
    <property type="entry name" value="LARGE RIBOSOMAL SUBUNIT PROTEIN ML66"/>
    <property type="match status" value="1"/>
</dbReference>
<keyword evidence="4" id="KW-1185">Reference proteome</keyword>
<evidence type="ECO:0000313" key="4">
    <source>
        <dbReference type="Proteomes" id="UP000316759"/>
    </source>
</evidence>
<dbReference type="EMBL" id="SUNJ01003816">
    <property type="protein sequence ID" value="TPP64962.1"/>
    <property type="molecule type" value="Genomic_DNA"/>
</dbReference>
<protein>
    <submittedName>
        <fullName evidence="3">Ribosomal protein S18 domain-containing protein</fullName>
    </submittedName>
</protein>
<dbReference type="GO" id="GO:0005763">
    <property type="term" value="C:mitochondrial small ribosomal subunit"/>
    <property type="evidence" value="ECO:0007669"/>
    <property type="project" value="TreeGrafter"/>
</dbReference>
<dbReference type="SUPFAM" id="SSF46911">
    <property type="entry name" value="Ribosomal protein S18"/>
    <property type="match status" value="1"/>
</dbReference>
<dbReference type="GO" id="GO:0070181">
    <property type="term" value="F:small ribosomal subunit rRNA binding"/>
    <property type="evidence" value="ECO:0007669"/>
    <property type="project" value="TreeGrafter"/>
</dbReference>
<organism evidence="3 4">
    <name type="scientific">Fasciola gigantica</name>
    <name type="common">Giant liver fluke</name>
    <dbReference type="NCBI Taxonomy" id="46835"/>
    <lineage>
        <taxon>Eukaryota</taxon>
        <taxon>Metazoa</taxon>
        <taxon>Spiralia</taxon>
        <taxon>Lophotrochozoa</taxon>
        <taxon>Platyhelminthes</taxon>
        <taxon>Trematoda</taxon>
        <taxon>Digenea</taxon>
        <taxon>Plagiorchiida</taxon>
        <taxon>Echinostomata</taxon>
        <taxon>Echinostomatoidea</taxon>
        <taxon>Fasciolidae</taxon>
        <taxon>Fasciola</taxon>
    </lineage>
</organism>
<dbReference type="PANTHER" id="PTHR13479">
    <property type="entry name" value="30S RIBOSOMAL PROTEIN S18"/>
    <property type="match status" value="1"/>
</dbReference>
<keyword evidence="2" id="KW-0687">Ribonucleoprotein</keyword>
<name>A0A504YS21_FASGI</name>
<dbReference type="Gene3D" id="4.10.640.10">
    <property type="entry name" value="Ribosomal protein S18"/>
    <property type="match status" value="1"/>
</dbReference>
<keyword evidence="1 3" id="KW-0689">Ribosomal protein</keyword>
<dbReference type="GO" id="GO:0003735">
    <property type="term" value="F:structural constituent of ribosome"/>
    <property type="evidence" value="ECO:0007669"/>
    <property type="project" value="InterPro"/>
</dbReference>
<dbReference type="GO" id="GO:0032543">
    <property type="term" value="P:mitochondrial translation"/>
    <property type="evidence" value="ECO:0007669"/>
    <property type="project" value="TreeGrafter"/>
</dbReference>
<evidence type="ECO:0000256" key="1">
    <source>
        <dbReference type="ARBA" id="ARBA00022980"/>
    </source>
</evidence>